<accession>A0A8S1QN70</accession>
<dbReference type="EMBL" id="CAJJDN010000113">
    <property type="protein sequence ID" value="CAD8117213.1"/>
    <property type="molecule type" value="Genomic_DNA"/>
</dbReference>
<evidence type="ECO:0000313" key="2">
    <source>
        <dbReference type="Proteomes" id="UP000692954"/>
    </source>
</evidence>
<proteinExistence type="predicted"/>
<sequence>MQQQEIEQEQLQIHGNLRLRYELIENIFIYMETNQLIQFRCLNKWADLKIQEILNSRLNQIKKEIKKLEVLKNPILQYVYGELAGELNSEFLTIRMNIINAVNKMDFQSQKFKDVFEMNPVGIKISKYLKLLFQVIMKLYKDSKSRQFQRNNLHNYIQYQKLKMNYKEVQVFVKTYIIRLRSMRFMNEWHKQYKIDIICDELIEKQCQIEAISARIRQTQIEKIFLNI</sequence>
<keyword evidence="2" id="KW-1185">Reference proteome</keyword>
<gene>
    <name evidence="1" type="ORF">PSON_ATCC_30995.1.T1130077</name>
</gene>
<organism evidence="1 2">
    <name type="scientific">Paramecium sonneborni</name>
    <dbReference type="NCBI Taxonomy" id="65129"/>
    <lineage>
        <taxon>Eukaryota</taxon>
        <taxon>Sar</taxon>
        <taxon>Alveolata</taxon>
        <taxon>Ciliophora</taxon>
        <taxon>Intramacronucleata</taxon>
        <taxon>Oligohymenophorea</taxon>
        <taxon>Peniculida</taxon>
        <taxon>Parameciidae</taxon>
        <taxon>Paramecium</taxon>
    </lineage>
</organism>
<dbReference type="AlphaFoldDB" id="A0A8S1QN70"/>
<dbReference type="Proteomes" id="UP000692954">
    <property type="component" value="Unassembled WGS sequence"/>
</dbReference>
<comment type="caution">
    <text evidence="1">The sequence shown here is derived from an EMBL/GenBank/DDBJ whole genome shotgun (WGS) entry which is preliminary data.</text>
</comment>
<reference evidence="1" key="1">
    <citation type="submission" date="2021-01" db="EMBL/GenBank/DDBJ databases">
        <authorList>
            <consortium name="Genoscope - CEA"/>
            <person name="William W."/>
        </authorList>
    </citation>
    <scope>NUCLEOTIDE SEQUENCE</scope>
</reference>
<evidence type="ECO:0000313" key="1">
    <source>
        <dbReference type="EMBL" id="CAD8117213.1"/>
    </source>
</evidence>
<protein>
    <submittedName>
        <fullName evidence="1">Uncharacterized protein</fullName>
    </submittedName>
</protein>
<name>A0A8S1QN70_9CILI</name>